<dbReference type="Proteomes" id="UP001470230">
    <property type="component" value="Unassembled WGS sequence"/>
</dbReference>
<reference evidence="2 3" key="1">
    <citation type="submission" date="2024-04" db="EMBL/GenBank/DDBJ databases">
        <title>Tritrichomonas musculus Genome.</title>
        <authorList>
            <person name="Alves-Ferreira E."/>
            <person name="Grigg M."/>
            <person name="Lorenzi H."/>
            <person name="Galac M."/>
        </authorList>
    </citation>
    <scope>NUCLEOTIDE SEQUENCE [LARGE SCALE GENOMIC DNA]</scope>
    <source>
        <strain evidence="2 3">EAF2021</strain>
    </source>
</reference>
<evidence type="ECO:0000313" key="3">
    <source>
        <dbReference type="Proteomes" id="UP001470230"/>
    </source>
</evidence>
<sequence length="399" mass="43701">MVGGGRRNNPGPSDYHLRSKIGDAPKWTIKNRYRSVERPITAPYRNLPTTVGDAPKIALSSRHRENSPPMTPGPNYVPPKLGTSARKNTMSFRNPSPRDPRADNPGPGSYSISPRFANDASKFTLHQRTGTESRDISPGPAAYTPDFKKVRKSSPVPTLHIRPESKAPIVTPGPSDYRINRDLGGQASSMHIRSRDIKPNINPGPGQYSPTAANKPKDPSYTIKGRYKSAEKPNTAPYRDLGTTVGEGPKISLSSRHKEQEGMATPGPNYVPPKLGEDAPKNSMSFRYSEEQDPRAANPGPGSYNIQPKFANEANKYTLHQRTGTEAPDISPGPAAYTPDFTKVKKNAPLPSLHIPSSIHIRPQDKDPEQTPGYVKLPSTLGGPKYTIGEREDLDYEIM</sequence>
<evidence type="ECO:0000256" key="1">
    <source>
        <dbReference type="SAM" id="MobiDB-lite"/>
    </source>
</evidence>
<feature type="compositionally biased region" description="Polar residues" evidence="1">
    <location>
        <begin position="85"/>
        <end position="94"/>
    </location>
</feature>
<gene>
    <name evidence="2" type="ORF">M9Y10_005267</name>
</gene>
<comment type="caution">
    <text evidence="2">The sequence shown here is derived from an EMBL/GenBank/DDBJ whole genome shotgun (WGS) entry which is preliminary data.</text>
</comment>
<feature type="region of interest" description="Disordered" evidence="1">
    <location>
        <begin position="1"/>
        <end position="24"/>
    </location>
</feature>
<feature type="region of interest" description="Disordered" evidence="1">
    <location>
        <begin position="348"/>
        <end position="386"/>
    </location>
</feature>
<dbReference type="InterPro" id="IPR010736">
    <property type="entry name" value="SHIPPO-rpt"/>
</dbReference>
<keyword evidence="3" id="KW-1185">Reference proteome</keyword>
<proteinExistence type="predicted"/>
<organism evidence="2 3">
    <name type="scientific">Tritrichomonas musculus</name>
    <dbReference type="NCBI Taxonomy" id="1915356"/>
    <lineage>
        <taxon>Eukaryota</taxon>
        <taxon>Metamonada</taxon>
        <taxon>Parabasalia</taxon>
        <taxon>Tritrichomonadida</taxon>
        <taxon>Tritrichomonadidae</taxon>
        <taxon>Tritrichomonas</taxon>
    </lineage>
</organism>
<name>A0ABR2JLE5_9EUKA</name>
<dbReference type="PANTHER" id="PTHR21580">
    <property type="entry name" value="SHIPPO-1-RELATED"/>
    <property type="match status" value="1"/>
</dbReference>
<dbReference type="InterPro" id="IPR051291">
    <property type="entry name" value="CIMAP"/>
</dbReference>
<dbReference type="EMBL" id="JAPFFF010000011">
    <property type="protein sequence ID" value="KAK8878492.1"/>
    <property type="molecule type" value="Genomic_DNA"/>
</dbReference>
<dbReference type="PANTHER" id="PTHR21580:SF28">
    <property type="entry name" value="BOREALIN N-TERMINAL DOMAIN-CONTAINING PROTEIN-RELATED"/>
    <property type="match status" value="1"/>
</dbReference>
<accession>A0ABR2JLE5</accession>
<feature type="region of interest" description="Disordered" evidence="1">
    <location>
        <begin position="37"/>
        <end position="308"/>
    </location>
</feature>
<protein>
    <submittedName>
        <fullName evidence="2">Outer dense fiber protein 3-like protein 2</fullName>
    </submittedName>
</protein>
<dbReference type="Pfam" id="PF07004">
    <property type="entry name" value="SHIPPO-rpt"/>
    <property type="match status" value="5"/>
</dbReference>
<evidence type="ECO:0000313" key="2">
    <source>
        <dbReference type="EMBL" id="KAK8878492.1"/>
    </source>
</evidence>